<evidence type="ECO:0000313" key="3">
    <source>
        <dbReference type="Proteomes" id="UP000321172"/>
    </source>
</evidence>
<dbReference type="OrthoDB" id="7502877at2"/>
<evidence type="ECO:0000256" key="1">
    <source>
        <dbReference type="SAM" id="SignalP"/>
    </source>
</evidence>
<gene>
    <name evidence="2" type="ORF">FRF71_08130</name>
</gene>
<evidence type="ECO:0008006" key="4">
    <source>
        <dbReference type="Google" id="ProtNLM"/>
    </source>
</evidence>
<feature type="signal peptide" evidence="1">
    <location>
        <begin position="1"/>
        <end position="32"/>
    </location>
</feature>
<keyword evidence="3" id="KW-1185">Reference proteome</keyword>
<dbReference type="RefSeq" id="WP_147090138.1">
    <property type="nucleotide sequence ID" value="NZ_BAABJD010000006.1"/>
</dbReference>
<dbReference type="EMBL" id="CP042345">
    <property type="protein sequence ID" value="QEA16106.1"/>
    <property type="molecule type" value="Genomic_DNA"/>
</dbReference>
<dbReference type="AlphaFoldDB" id="A0A5B8S3K2"/>
<dbReference type="KEGG" id="ngf:FRF71_08130"/>
<protein>
    <recommendedName>
        <fullName evidence="4">Tetratricopeptide repeat protein</fullName>
    </recommendedName>
</protein>
<dbReference type="InterPro" id="IPR011990">
    <property type="entry name" value="TPR-like_helical_dom_sf"/>
</dbReference>
<reference evidence="2 3" key="1">
    <citation type="journal article" date="2013" name="J. Microbiol. Biotechnol.">
        <title>Novosphingobium ginsenosidimutans sp. nov., with the ability to convert ginsenoside.</title>
        <authorList>
            <person name="Kim J.K."/>
            <person name="He D."/>
            <person name="Liu Q.M."/>
            <person name="Park H.Y."/>
            <person name="Jung M.S."/>
            <person name="Yoon M.H."/>
            <person name="Kim S.C."/>
            <person name="Im W.T."/>
        </authorList>
    </citation>
    <scope>NUCLEOTIDE SEQUENCE [LARGE SCALE GENOMIC DNA]</scope>
    <source>
        <strain evidence="2 3">FW-6</strain>
    </source>
</reference>
<accession>A0A5B8S3K2</accession>
<sequence length="397" mass="41035">MARPRTAGRRQAVLAAVSLMAAGYAGLSAALAFDRAAASAPETIARVPEPFRQQALASKSKALLLAGKPGPIAPLAQALVRRDPLGPQATGLLGTARLAQGDARGADVAFRTSAKLGWRDAATQVYWLQSALAAGDLNRAGTRFGAIARQWPEAPAIDQLSAQFEGNPRGQMLIAQQIASGANWARSYAQPQPGQSGDRLAGRATVLISSAGLGGRLGCDVITPMVVTLTSVQPELASRLWSSQCPRAAAPGQVNDASFEQTAAAGGKTAFEWQFPGHGALVADVVLTRSGQHVLRASSTAATLVPLAMQRIVLSPGAYRLTWREAASSPPGASRFAASLSCRPERILANPQGGKVDGGRGAVELDHAGGCAAPVLQLWLAPGAGEVSIDDIALTRR</sequence>
<feature type="chain" id="PRO_5023085507" description="Tetratricopeptide repeat protein" evidence="1">
    <location>
        <begin position="33"/>
        <end position="397"/>
    </location>
</feature>
<dbReference type="SUPFAM" id="SSF48452">
    <property type="entry name" value="TPR-like"/>
    <property type="match status" value="1"/>
</dbReference>
<keyword evidence="1" id="KW-0732">Signal</keyword>
<name>A0A5B8S3K2_9SPHN</name>
<proteinExistence type="predicted"/>
<organism evidence="2 3">
    <name type="scientific">Novosphingobium ginsenosidimutans</name>
    <dbReference type="NCBI Taxonomy" id="1176536"/>
    <lineage>
        <taxon>Bacteria</taxon>
        <taxon>Pseudomonadati</taxon>
        <taxon>Pseudomonadota</taxon>
        <taxon>Alphaproteobacteria</taxon>
        <taxon>Sphingomonadales</taxon>
        <taxon>Sphingomonadaceae</taxon>
        <taxon>Novosphingobium</taxon>
    </lineage>
</organism>
<dbReference type="Proteomes" id="UP000321172">
    <property type="component" value="Chromosome"/>
</dbReference>
<evidence type="ECO:0000313" key="2">
    <source>
        <dbReference type="EMBL" id="QEA16106.1"/>
    </source>
</evidence>